<comment type="caution">
    <text evidence="2">The sequence shown here is derived from an EMBL/GenBank/DDBJ whole genome shotgun (WGS) entry which is preliminary data.</text>
</comment>
<dbReference type="AlphaFoldDB" id="A0A1Q9DU32"/>
<proteinExistence type="predicted"/>
<accession>A0A1Q9DU32</accession>
<dbReference type="OrthoDB" id="408688at2759"/>
<feature type="region of interest" description="Disordered" evidence="1">
    <location>
        <begin position="333"/>
        <end position="370"/>
    </location>
</feature>
<organism evidence="2 3">
    <name type="scientific">Symbiodinium microadriaticum</name>
    <name type="common">Dinoflagellate</name>
    <name type="synonym">Zooxanthella microadriatica</name>
    <dbReference type="NCBI Taxonomy" id="2951"/>
    <lineage>
        <taxon>Eukaryota</taxon>
        <taxon>Sar</taxon>
        <taxon>Alveolata</taxon>
        <taxon>Dinophyceae</taxon>
        <taxon>Suessiales</taxon>
        <taxon>Symbiodiniaceae</taxon>
        <taxon>Symbiodinium</taxon>
    </lineage>
</organism>
<dbReference type="EMBL" id="LSRX01000389">
    <property type="protein sequence ID" value="OLP98682.1"/>
    <property type="molecule type" value="Genomic_DNA"/>
</dbReference>
<dbReference type="Proteomes" id="UP000186817">
    <property type="component" value="Unassembled WGS sequence"/>
</dbReference>
<protein>
    <submittedName>
        <fullName evidence="2">Uncharacterized protein</fullName>
    </submittedName>
</protein>
<evidence type="ECO:0000313" key="3">
    <source>
        <dbReference type="Proteomes" id="UP000186817"/>
    </source>
</evidence>
<name>A0A1Q9DU32_SYMMI</name>
<evidence type="ECO:0000256" key="1">
    <source>
        <dbReference type="SAM" id="MobiDB-lite"/>
    </source>
</evidence>
<sequence length="370" mass="42084">MFPCLAGRDQRANKGEDRSQRSEAQAAATWPAFNGSKVRTCTETMRYLEEVGKGFLKPFHLVTAERQPVLHSLSLDLAELRVLVPAGQRIGEAMGQTIQASQMKEITLSTMNERYPFAISDTASKEMVIEDELKRMQDQWTKLKFQIKPDEMPTVMAEFHHEQVWELIAEQAAKAREARDFHRFDLLDTDRTRPSTPRLADDLWTCEHNLTAEALVAHDAKLKAIGELVDLLEESQFGGAAQSPLWVKKGYLAAREHMMNEGLVKDLMQRDTERNKEWKRFFDVEKQWQGTLNHLRSAHSYLELLDQKITVNCREAFAPSEFESAFVSSSKTRVPSAAGSGVRKAKSAAMTSNHMKLPLPESQKQQHNNE</sequence>
<reference evidence="2 3" key="1">
    <citation type="submission" date="2016-02" db="EMBL/GenBank/DDBJ databases">
        <title>Genome analysis of coral dinoflagellate symbionts highlights evolutionary adaptations to a symbiotic lifestyle.</title>
        <authorList>
            <person name="Aranda M."/>
            <person name="Li Y."/>
            <person name="Liew Y.J."/>
            <person name="Baumgarten S."/>
            <person name="Simakov O."/>
            <person name="Wilson M."/>
            <person name="Piel J."/>
            <person name="Ashoor H."/>
            <person name="Bougouffa S."/>
            <person name="Bajic V.B."/>
            <person name="Ryu T."/>
            <person name="Ravasi T."/>
            <person name="Bayer T."/>
            <person name="Micklem G."/>
            <person name="Kim H."/>
            <person name="Bhak J."/>
            <person name="Lajeunesse T.C."/>
            <person name="Voolstra C.R."/>
        </authorList>
    </citation>
    <scope>NUCLEOTIDE SEQUENCE [LARGE SCALE GENOMIC DNA]</scope>
    <source>
        <strain evidence="2 3">CCMP2467</strain>
    </source>
</reference>
<gene>
    <name evidence="2" type="ORF">AK812_SmicGene18863</name>
</gene>
<evidence type="ECO:0000313" key="2">
    <source>
        <dbReference type="EMBL" id="OLP98682.1"/>
    </source>
</evidence>
<feature type="region of interest" description="Disordered" evidence="1">
    <location>
        <begin position="1"/>
        <end position="28"/>
    </location>
</feature>
<feature type="compositionally biased region" description="Basic and acidic residues" evidence="1">
    <location>
        <begin position="8"/>
        <end position="21"/>
    </location>
</feature>
<keyword evidence="3" id="KW-1185">Reference proteome</keyword>